<reference evidence="3 4" key="1">
    <citation type="submission" date="2019-06" db="EMBL/GenBank/DDBJ databases">
        <authorList>
            <person name="Livingstone P."/>
            <person name="Whitworth D."/>
        </authorList>
    </citation>
    <scope>NUCLEOTIDE SEQUENCE [LARGE SCALE GENOMIC DNA]</scope>
    <source>
        <strain evidence="3 4">AM401</strain>
    </source>
</reference>
<organism evidence="3 4">
    <name type="scientific">Myxococcus llanfairpwllgwyngyllgogerychwyrndrobwllllantysiliogogogochensis</name>
    <dbReference type="NCBI Taxonomy" id="2590453"/>
    <lineage>
        <taxon>Bacteria</taxon>
        <taxon>Pseudomonadati</taxon>
        <taxon>Myxococcota</taxon>
        <taxon>Myxococcia</taxon>
        <taxon>Myxococcales</taxon>
        <taxon>Cystobacterineae</taxon>
        <taxon>Myxococcaceae</taxon>
        <taxon>Myxococcus</taxon>
    </lineage>
</organism>
<dbReference type="EMBL" id="VIFM01000082">
    <property type="protein sequence ID" value="TQF13979.1"/>
    <property type="molecule type" value="Genomic_DNA"/>
</dbReference>
<dbReference type="PANTHER" id="PTHR35861:SF1">
    <property type="entry name" value="PHAGE TAIL SHEATH PROTEIN"/>
    <property type="match status" value="1"/>
</dbReference>
<dbReference type="OrthoDB" id="9767864at2"/>
<dbReference type="InterPro" id="IPR052042">
    <property type="entry name" value="Tail_sheath_structural"/>
</dbReference>
<comment type="caution">
    <text evidence="3">The sequence shown here is derived from an EMBL/GenBank/DDBJ whole genome shotgun (WGS) entry which is preliminary data.</text>
</comment>
<evidence type="ECO:0000259" key="2">
    <source>
        <dbReference type="Pfam" id="PF17482"/>
    </source>
</evidence>
<evidence type="ECO:0000313" key="3">
    <source>
        <dbReference type="EMBL" id="TQF13979.1"/>
    </source>
</evidence>
<protein>
    <submittedName>
        <fullName evidence="3">Phage tail sheath family protein</fullName>
    </submittedName>
</protein>
<accession>A0A540WY91</accession>
<comment type="similarity">
    <text evidence="1">Belongs to the myoviridae tail sheath protein family.</text>
</comment>
<evidence type="ECO:0000313" key="4">
    <source>
        <dbReference type="Proteomes" id="UP000315369"/>
    </source>
</evidence>
<feature type="domain" description="Tail sheath protein C-terminal" evidence="2">
    <location>
        <begin position="405"/>
        <end position="511"/>
    </location>
</feature>
<dbReference type="PANTHER" id="PTHR35861">
    <property type="match status" value="1"/>
</dbReference>
<sequence length="518" mass="55573">MPIRTARKTPGVYVTELDAFPPSVVGIQTAVPAFIGYTKTATLSGKPIPNKPVLINSLADYEQIFGGAPDPTFDLTEVTDTTKQKSGDYDFKVYDSAGATPGWKYYDLVPKAGTKYVLFNSLRLFYANGGGTAYIVSVGDYTSTLEAATLVGGLDIIAEQVGPTMLVVPDAVNLTALADYGTVATAMLAQCGALQDRVAVLDVYGSASVTQTTLPTVISDYRGVLGSKFLNYGMTYFPFLHTTVQELSDFDYTNIQTDATLKTILLAESANLYTNAPSRKTAVDADIAKIGTVTAPEDIQVLNQNLTAALPLLTDMLRIISRKDDVLPSSGAMAGIYTWNDTNRGVWNAPANVSLTGVTSTTFKLNNEQQADLNVPVDGKAVNAVREFVGRGSVVWGARTLDGNSNDWRYIQVRRTLTYAEQSIKAALDRFVFAANDGNTWASVTSMVSSFLQGLWSQGGLLGATASDAFSVECGLGSTMTAQDVLEGYMVVQVTLQMIRPAEFIELTFKQKMEGASA</sequence>
<name>A0A540WY91_9BACT</name>
<keyword evidence="4" id="KW-1185">Reference proteome</keyword>
<dbReference type="InterPro" id="IPR020287">
    <property type="entry name" value="Tail_sheath_C"/>
</dbReference>
<dbReference type="Proteomes" id="UP000315369">
    <property type="component" value="Unassembled WGS sequence"/>
</dbReference>
<dbReference type="Gene3D" id="3.40.50.11780">
    <property type="match status" value="1"/>
</dbReference>
<dbReference type="Pfam" id="PF17482">
    <property type="entry name" value="Phage_sheath_1C"/>
    <property type="match status" value="1"/>
</dbReference>
<dbReference type="AlphaFoldDB" id="A0A540WY91"/>
<proteinExistence type="inferred from homology"/>
<evidence type="ECO:0000256" key="1">
    <source>
        <dbReference type="ARBA" id="ARBA00008005"/>
    </source>
</evidence>
<gene>
    <name evidence="3" type="ORF">FJV41_21150</name>
</gene>
<dbReference type="RefSeq" id="WP_141644331.1">
    <property type="nucleotide sequence ID" value="NZ_VIFM01000082.1"/>
</dbReference>